<gene>
    <name evidence="2" type="ORF">ABID16_002154</name>
</gene>
<accession>A0ABV2IZA3</accession>
<dbReference type="EMBL" id="JBEPMB010000002">
    <property type="protein sequence ID" value="MET3613825.1"/>
    <property type="molecule type" value="Genomic_DNA"/>
</dbReference>
<protein>
    <submittedName>
        <fullName evidence="2">NAD(P)/FAD-binding protein YdhS</fullName>
    </submittedName>
</protein>
<evidence type="ECO:0000313" key="2">
    <source>
        <dbReference type="EMBL" id="MET3613825.1"/>
    </source>
</evidence>
<dbReference type="InterPro" id="IPR036188">
    <property type="entry name" value="FAD/NAD-bd_sf"/>
</dbReference>
<comment type="caution">
    <text evidence="2">The sequence shown here is derived from an EMBL/GenBank/DDBJ whole genome shotgun (WGS) entry which is preliminary data.</text>
</comment>
<feature type="domain" description="FAD-dependent urate hydroxylase HpyO/Asp monooxygenase CreE-like FAD/NAD(P)-binding" evidence="1">
    <location>
        <begin position="6"/>
        <end position="150"/>
    </location>
</feature>
<dbReference type="Proteomes" id="UP001549047">
    <property type="component" value="Unassembled WGS sequence"/>
</dbReference>
<evidence type="ECO:0000313" key="3">
    <source>
        <dbReference type="Proteomes" id="UP001549047"/>
    </source>
</evidence>
<dbReference type="Gene3D" id="3.50.50.60">
    <property type="entry name" value="FAD/NAD(P)-binding domain"/>
    <property type="match status" value="2"/>
</dbReference>
<name>A0ABV2IZA3_9HYPH</name>
<dbReference type="PANTHER" id="PTHR40254:SF1">
    <property type="entry name" value="BLR0577 PROTEIN"/>
    <property type="match status" value="1"/>
</dbReference>
<proteinExistence type="predicted"/>
<dbReference type="SUPFAM" id="SSF51905">
    <property type="entry name" value="FAD/NAD(P)-binding domain"/>
    <property type="match status" value="1"/>
</dbReference>
<dbReference type="InterPro" id="IPR052189">
    <property type="entry name" value="L-asp_N-monooxygenase_NS-form"/>
</dbReference>
<dbReference type="Pfam" id="PF13454">
    <property type="entry name" value="NAD_binding_9"/>
    <property type="match status" value="1"/>
</dbReference>
<sequence length="451" mass="49167">MTHHIVIAGGGASGAIMAANLFRLGNGALRVTLVEASGEVGKGPAYSTTNPSHLFNVRSAQLSAFSGTPDHFDRWLAIHHPEFTRNGPFVPRGVYREYLEAALRETAPVGKLRILPQACVGMRELEHGVEVTLADGSSLPAHFAIVATGFGVQDKSEGLLSNPWTALPPENSEARVLIVGTGLTMVDTVLSLLDNGHRGKIVAVSRRGLLPQRHALHRPLQLSTADIPLGASVHYLSRWLTDLVRAHVNNGGDWRDVMDGMRPHIQTVWRYLPTESRARFLRHAAAFWDVHRHRMPPAQAERISAVLESGQLEIVKGRFLSAERRGDRLFAEILRPGWDEPGPFKADVIYDCRGVRRRADQDMPGFAGALVQSGAARLEKLGLGLEFDRSCALINGQGEPSSRIFGIGPVTLGTFWESIAVPDIREQARQIAERIASGGRLAARGSVARLP</sequence>
<evidence type="ECO:0000259" key="1">
    <source>
        <dbReference type="Pfam" id="PF13454"/>
    </source>
</evidence>
<reference evidence="2 3" key="1">
    <citation type="submission" date="2024-06" db="EMBL/GenBank/DDBJ databases">
        <title>Genomic Encyclopedia of Type Strains, Phase IV (KMG-IV): sequencing the most valuable type-strain genomes for metagenomic binning, comparative biology and taxonomic classification.</title>
        <authorList>
            <person name="Goeker M."/>
        </authorList>
    </citation>
    <scope>NUCLEOTIDE SEQUENCE [LARGE SCALE GENOMIC DNA]</scope>
    <source>
        <strain evidence="2 3">DSM 29780</strain>
    </source>
</reference>
<dbReference type="PANTHER" id="PTHR40254">
    <property type="entry name" value="BLR0577 PROTEIN"/>
    <property type="match status" value="1"/>
</dbReference>
<dbReference type="InterPro" id="IPR038732">
    <property type="entry name" value="HpyO/CreE_NAD-binding"/>
</dbReference>
<dbReference type="RefSeq" id="WP_354556326.1">
    <property type="nucleotide sequence ID" value="NZ_JBEPMB010000002.1"/>
</dbReference>
<organism evidence="2 3">
    <name type="scientific">Rhizobium aquaticum</name>
    <dbReference type="NCBI Taxonomy" id="1549636"/>
    <lineage>
        <taxon>Bacteria</taxon>
        <taxon>Pseudomonadati</taxon>
        <taxon>Pseudomonadota</taxon>
        <taxon>Alphaproteobacteria</taxon>
        <taxon>Hyphomicrobiales</taxon>
        <taxon>Rhizobiaceae</taxon>
        <taxon>Rhizobium/Agrobacterium group</taxon>
        <taxon>Rhizobium</taxon>
    </lineage>
</organism>
<keyword evidence="3" id="KW-1185">Reference proteome</keyword>